<dbReference type="Proteomes" id="UP001595548">
    <property type="component" value="Unassembled WGS sequence"/>
</dbReference>
<evidence type="ECO:0000313" key="1">
    <source>
        <dbReference type="EMBL" id="MFC3155712.1"/>
    </source>
</evidence>
<comment type="caution">
    <text evidence="1">The sequence shown here is derived from an EMBL/GenBank/DDBJ whole genome shotgun (WGS) entry which is preliminary data.</text>
</comment>
<dbReference type="InterPro" id="IPR019670">
    <property type="entry name" value="DUF2523"/>
</dbReference>
<sequence>MDVFKELGEFIKSVYEWVIDLPDMIDQLFERFIVWGVTSYFEAKRDTLEFFYYNVGQPVIANLNISDQISRALSGIDPQISAVLAYAGAFESLNIILSAYVTRFVLDFIPWA</sequence>
<dbReference type="RefSeq" id="WP_382416565.1">
    <property type="nucleotide sequence ID" value="NZ_AP031500.1"/>
</dbReference>
<name>A0ABV7HWD0_9GAMM</name>
<protein>
    <submittedName>
        <fullName evidence="1">DUF2523 family protein</fullName>
    </submittedName>
</protein>
<gene>
    <name evidence="1" type="ORF">ACFOEB_10915</name>
</gene>
<dbReference type="Pfam" id="PF10734">
    <property type="entry name" value="DUF2523"/>
    <property type="match status" value="1"/>
</dbReference>
<keyword evidence="2" id="KW-1185">Reference proteome</keyword>
<organism evidence="1 2">
    <name type="scientific">Gilvimarinus japonicus</name>
    <dbReference type="NCBI Taxonomy" id="1796469"/>
    <lineage>
        <taxon>Bacteria</taxon>
        <taxon>Pseudomonadati</taxon>
        <taxon>Pseudomonadota</taxon>
        <taxon>Gammaproteobacteria</taxon>
        <taxon>Cellvibrionales</taxon>
        <taxon>Cellvibrionaceae</taxon>
        <taxon>Gilvimarinus</taxon>
    </lineage>
</organism>
<reference evidence="2" key="1">
    <citation type="journal article" date="2019" name="Int. J. Syst. Evol. Microbiol.">
        <title>The Global Catalogue of Microorganisms (GCM) 10K type strain sequencing project: providing services to taxonomists for standard genome sequencing and annotation.</title>
        <authorList>
            <consortium name="The Broad Institute Genomics Platform"/>
            <consortium name="The Broad Institute Genome Sequencing Center for Infectious Disease"/>
            <person name="Wu L."/>
            <person name="Ma J."/>
        </authorList>
    </citation>
    <scope>NUCLEOTIDE SEQUENCE [LARGE SCALE GENOMIC DNA]</scope>
    <source>
        <strain evidence="2">KCTC 52141</strain>
    </source>
</reference>
<proteinExistence type="predicted"/>
<evidence type="ECO:0000313" key="2">
    <source>
        <dbReference type="Proteomes" id="UP001595548"/>
    </source>
</evidence>
<accession>A0ABV7HWD0</accession>
<dbReference type="EMBL" id="JBHRTL010000006">
    <property type="protein sequence ID" value="MFC3155712.1"/>
    <property type="molecule type" value="Genomic_DNA"/>
</dbReference>